<dbReference type="Pfam" id="PF12277">
    <property type="entry name" value="DUF3618"/>
    <property type="match status" value="1"/>
</dbReference>
<accession>A0A4Q9KHX1</accession>
<organism evidence="2 3">
    <name type="scientific">Propioniciclava sinopodophylli</name>
    <dbReference type="NCBI Taxonomy" id="1837344"/>
    <lineage>
        <taxon>Bacteria</taxon>
        <taxon>Bacillati</taxon>
        <taxon>Actinomycetota</taxon>
        <taxon>Actinomycetes</taxon>
        <taxon>Propionibacteriales</taxon>
        <taxon>Propionibacteriaceae</taxon>
        <taxon>Propioniciclava</taxon>
    </lineage>
</organism>
<feature type="compositionally biased region" description="Basic and acidic residues" evidence="1">
    <location>
        <begin position="176"/>
        <end position="190"/>
    </location>
</feature>
<protein>
    <submittedName>
        <fullName evidence="2">DUF3618 domain-containing protein</fullName>
    </submittedName>
</protein>
<comment type="caution">
    <text evidence="2">The sequence shown here is derived from an EMBL/GenBank/DDBJ whole genome shotgun (WGS) entry which is preliminary data.</text>
</comment>
<evidence type="ECO:0000256" key="1">
    <source>
        <dbReference type="SAM" id="MobiDB-lite"/>
    </source>
</evidence>
<proteinExistence type="predicted"/>
<gene>
    <name evidence="2" type="ORF">ET989_01580</name>
</gene>
<dbReference type="AlphaFoldDB" id="A0A4Q9KHX1"/>
<dbReference type="InterPro" id="IPR022062">
    <property type="entry name" value="DUF3618"/>
</dbReference>
<keyword evidence="3" id="KW-1185">Reference proteome</keyword>
<name>A0A4Q9KHX1_9ACTN</name>
<dbReference type="EMBL" id="SDMQ01000001">
    <property type="protein sequence ID" value="TBT88662.1"/>
    <property type="molecule type" value="Genomic_DNA"/>
</dbReference>
<evidence type="ECO:0000313" key="2">
    <source>
        <dbReference type="EMBL" id="TBT88662.1"/>
    </source>
</evidence>
<feature type="region of interest" description="Disordered" evidence="1">
    <location>
        <begin position="173"/>
        <end position="207"/>
    </location>
</feature>
<reference evidence="2 3" key="1">
    <citation type="submission" date="2019-01" db="EMBL/GenBank/DDBJ databases">
        <title>Lactibacter flavus gen. nov., sp. nov., a novel bacterium of the family Propionibacteriaceae isolated from raw milk and dairy products.</title>
        <authorList>
            <person name="Huptas C."/>
            <person name="Wenning M."/>
            <person name="Breitenwieser F."/>
            <person name="Doll E."/>
            <person name="Von Neubeck M."/>
            <person name="Busse H.-J."/>
            <person name="Scherer S."/>
        </authorList>
    </citation>
    <scope>NUCLEOTIDE SEQUENCE [LARGE SCALE GENOMIC DNA]</scope>
    <source>
        <strain evidence="2 3">KCTC 33808</strain>
    </source>
</reference>
<dbReference type="Proteomes" id="UP000292373">
    <property type="component" value="Unassembled WGS sequence"/>
</dbReference>
<dbReference type="SUPFAM" id="SSF58113">
    <property type="entry name" value="Apolipoprotein A-I"/>
    <property type="match status" value="1"/>
</dbReference>
<dbReference type="RefSeq" id="WP_131166790.1">
    <property type="nucleotide sequence ID" value="NZ_SDMQ01000001.1"/>
</dbReference>
<dbReference type="OrthoDB" id="3218417at2"/>
<sequence length="207" mass="21586">MTVHNSPEEIRRDIERTRAELSDNVNALGDGANPANVARRQVDKVKEGAASLKHRVFGDPNDPWDDGAVGDVQNRAAGAVEDAKIAVADAPRQVRRQAQGNPLAAGLIAFGLGALVGGLIPSTRAEQDLAATAKDKAEPLVEEAKAMAQEAADHLKPAAQDAVEGVKGVAAAAGENVRDDARSAVDDVRTQAEVSAEQAKADPRNPL</sequence>
<evidence type="ECO:0000313" key="3">
    <source>
        <dbReference type="Proteomes" id="UP000292373"/>
    </source>
</evidence>